<name>A0A166C9K9_DAUCS</name>
<feature type="region of interest" description="Disordered" evidence="1">
    <location>
        <begin position="28"/>
        <end position="69"/>
    </location>
</feature>
<evidence type="ECO:0000256" key="2">
    <source>
        <dbReference type="SAM" id="SignalP"/>
    </source>
</evidence>
<reference evidence="3" key="1">
    <citation type="journal article" date="2016" name="Nat. Genet.">
        <title>A high-quality carrot genome assembly provides new insights into carotenoid accumulation and asterid genome evolution.</title>
        <authorList>
            <person name="Iorizzo M."/>
            <person name="Ellison S."/>
            <person name="Senalik D."/>
            <person name="Zeng P."/>
            <person name="Satapoomin P."/>
            <person name="Huang J."/>
            <person name="Bowman M."/>
            <person name="Iovene M."/>
            <person name="Sanseverino W."/>
            <person name="Cavagnaro P."/>
            <person name="Yildiz M."/>
            <person name="Macko-Podgorni A."/>
            <person name="Moranska E."/>
            <person name="Grzebelus E."/>
            <person name="Grzebelus D."/>
            <person name="Ashrafi H."/>
            <person name="Zheng Z."/>
            <person name="Cheng S."/>
            <person name="Spooner D."/>
            <person name="Van Deynze A."/>
            <person name="Simon P."/>
        </authorList>
    </citation>
    <scope>NUCLEOTIDE SEQUENCE [LARGE SCALE GENOMIC DNA]</scope>
    <source>
        <tissue evidence="3">Leaf</tissue>
    </source>
</reference>
<dbReference type="PROSITE" id="PS51257">
    <property type="entry name" value="PROKAR_LIPOPROTEIN"/>
    <property type="match status" value="1"/>
</dbReference>
<accession>A0A166C9K9</accession>
<sequence>MGFSFKNAFVVFMALWLLLASGCIASHGGSSGVENRRELRKAPSGPDPIHHSAAHPNNPKYATSPPTRY</sequence>
<keyword evidence="5" id="KW-1185">Reference proteome</keyword>
<feature type="signal peptide" evidence="2">
    <location>
        <begin position="1"/>
        <end position="25"/>
    </location>
</feature>
<evidence type="ECO:0000313" key="4">
    <source>
        <dbReference type="EMBL" id="WOG94562.1"/>
    </source>
</evidence>
<gene>
    <name evidence="3" type="ORF">DCAR_012235</name>
    <name evidence="4" type="ORF">DCAR_0313858</name>
</gene>
<evidence type="ECO:0000256" key="1">
    <source>
        <dbReference type="SAM" id="MobiDB-lite"/>
    </source>
</evidence>
<dbReference type="AlphaFoldDB" id="A0A166C9K9"/>
<dbReference type="Gramene" id="KZN03479">
    <property type="protein sequence ID" value="KZN03479"/>
    <property type="gene ID" value="DCAR_012235"/>
</dbReference>
<dbReference type="EMBL" id="CP093345">
    <property type="protein sequence ID" value="WOG94562.1"/>
    <property type="molecule type" value="Genomic_DNA"/>
</dbReference>
<feature type="chain" id="PRO_5007871543" evidence="2">
    <location>
        <begin position="26"/>
        <end position="69"/>
    </location>
</feature>
<dbReference type="EMBL" id="LNRQ01000003">
    <property type="protein sequence ID" value="KZN03479.1"/>
    <property type="molecule type" value="Genomic_DNA"/>
</dbReference>
<protein>
    <submittedName>
        <fullName evidence="3">Uncharacterized protein</fullName>
    </submittedName>
</protein>
<organism evidence="3">
    <name type="scientific">Daucus carota subsp. sativus</name>
    <name type="common">Carrot</name>
    <dbReference type="NCBI Taxonomy" id="79200"/>
    <lineage>
        <taxon>Eukaryota</taxon>
        <taxon>Viridiplantae</taxon>
        <taxon>Streptophyta</taxon>
        <taxon>Embryophyta</taxon>
        <taxon>Tracheophyta</taxon>
        <taxon>Spermatophyta</taxon>
        <taxon>Magnoliopsida</taxon>
        <taxon>eudicotyledons</taxon>
        <taxon>Gunneridae</taxon>
        <taxon>Pentapetalae</taxon>
        <taxon>asterids</taxon>
        <taxon>campanulids</taxon>
        <taxon>Apiales</taxon>
        <taxon>Apiaceae</taxon>
        <taxon>Apioideae</taxon>
        <taxon>Scandiceae</taxon>
        <taxon>Daucinae</taxon>
        <taxon>Daucus</taxon>
        <taxon>Daucus sect. Daucus</taxon>
    </lineage>
</organism>
<dbReference type="Proteomes" id="UP000077755">
    <property type="component" value="Chromosome 3"/>
</dbReference>
<reference evidence="4" key="2">
    <citation type="submission" date="2022-03" db="EMBL/GenBank/DDBJ databases">
        <title>Draft title - Genomic analysis of global carrot germplasm unveils the trajectory of domestication and the origin of high carotenoid orange carrot.</title>
        <authorList>
            <person name="Iorizzo M."/>
            <person name="Ellison S."/>
            <person name="Senalik D."/>
            <person name="Macko-Podgorni A."/>
            <person name="Grzebelus D."/>
            <person name="Bostan H."/>
            <person name="Rolling W."/>
            <person name="Curaba J."/>
            <person name="Simon P."/>
        </authorList>
    </citation>
    <scope>NUCLEOTIDE SEQUENCE</scope>
    <source>
        <tissue evidence="4">Leaf</tissue>
    </source>
</reference>
<feature type="compositionally biased region" description="Polar residues" evidence="1">
    <location>
        <begin position="60"/>
        <end position="69"/>
    </location>
</feature>
<evidence type="ECO:0000313" key="3">
    <source>
        <dbReference type="EMBL" id="KZN03479.1"/>
    </source>
</evidence>
<keyword evidence="2" id="KW-0732">Signal</keyword>
<proteinExistence type="predicted"/>
<evidence type="ECO:0000313" key="5">
    <source>
        <dbReference type="Proteomes" id="UP000077755"/>
    </source>
</evidence>